<organism evidence="1">
    <name type="scientific">Tanacetum cinerariifolium</name>
    <name type="common">Dalmatian daisy</name>
    <name type="synonym">Chrysanthemum cinerariifolium</name>
    <dbReference type="NCBI Taxonomy" id="118510"/>
    <lineage>
        <taxon>Eukaryota</taxon>
        <taxon>Viridiplantae</taxon>
        <taxon>Streptophyta</taxon>
        <taxon>Embryophyta</taxon>
        <taxon>Tracheophyta</taxon>
        <taxon>Spermatophyta</taxon>
        <taxon>Magnoliopsida</taxon>
        <taxon>eudicotyledons</taxon>
        <taxon>Gunneridae</taxon>
        <taxon>Pentapetalae</taxon>
        <taxon>asterids</taxon>
        <taxon>campanulids</taxon>
        <taxon>Asterales</taxon>
        <taxon>Asteraceae</taxon>
        <taxon>Asteroideae</taxon>
        <taxon>Anthemideae</taxon>
        <taxon>Anthemidinae</taxon>
        <taxon>Tanacetum</taxon>
    </lineage>
</organism>
<feature type="non-terminal residue" evidence="1">
    <location>
        <position position="1"/>
    </location>
</feature>
<reference evidence="1" key="1">
    <citation type="journal article" date="2019" name="Sci. Rep.">
        <title>Draft genome of Tanacetum cinerariifolium, the natural source of mosquito coil.</title>
        <authorList>
            <person name="Yamashiro T."/>
            <person name="Shiraishi A."/>
            <person name="Satake H."/>
            <person name="Nakayama K."/>
        </authorList>
    </citation>
    <scope>NUCLEOTIDE SEQUENCE</scope>
</reference>
<accession>A0A699JEF7</accession>
<dbReference type="EMBL" id="BKCJ010402538">
    <property type="protein sequence ID" value="GFA31126.1"/>
    <property type="molecule type" value="Genomic_DNA"/>
</dbReference>
<gene>
    <name evidence="1" type="ORF">Tci_603098</name>
</gene>
<sequence length="231" mass="26507">VIGWCVPNTPSHGADPSTHVIIRGLRIPKVEWRGKDTSRAHLKVFDCDLFVKVKDVCGEAMKCTFTGNDSDEMRYSFQDTESHQVGAQIRVRGPKIVRASRIVEDQMKNTLKTEHLTRMKASRLHMYEDPPESPGLQISAGKNASQRLWMFKVKEEQDGNKSWAKLVRILISKRVLIFVKDSWNKEPCNDVHQVSDEREVEVIRNLNWPSRELIIEDVVLPERGSSLMMLV</sequence>
<name>A0A699JEF7_TANCI</name>
<evidence type="ECO:0000313" key="1">
    <source>
        <dbReference type="EMBL" id="GFA31126.1"/>
    </source>
</evidence>
<comment type="caution">
    <text evidence="1">The sequence shown here is derived from an EMBL/GenBank/DDBJ whole genome shotgun (WGS) entry which is preliminary data.</text>
</comment>
<protein>
    <submittedName>
        <fullName evidence="1">Uncharacterized protein</fullName>
    </submittedName>
</protein>
<proteinExistence type="predicted"/>
<dbReference type="AlphaFoldDB" id="A0A699JEF7"/>